<accession>A0A9Q0LRY7</accession>
<feature type="compositionally biased region" description="Basic and acidic residues" evidence="5">
    <location>
        <begin position="345"/>
        <end position="368"/>
    </location>
</feature>
<name>A0A9Q0LRY7_ANAIG</name>
<protein>
    <submittedName>
        <fullName evidence="6">60S ribosomal protein L3-1</fullName>
    </submittedName>
</protein>
<evidence type="ECO:0000313" key="7">
    <source>
        <dbReference type="Proteomes" id="UP001149090"/>
    </source>
</evidence>
<dbReference type="GO" id="GO:0006412">
    <property type="term" value="P:translation"/>
    <property type="evidence" value="ECO:0007669"/>
    <property type="project" value="InterPro"/>
</dbReference>
<dbReference type="InterPro" id="IPR045077">
    <property type="entry name" value="L3_arc_euk"/>
</dbReference>
<dbReference type="FunFam" id="4.10.960.10:FF:000002">
    <property type="entry name" value="60S ribosomal protein L3"/>
    <property type="match status" value="1"/>
</dbReference>
<evidence type="ECO:0000256" key="1">
    <source>
        <dbReference type="ARBA" id="ARBA00006540"/>
    </source>
</evidence>
<evidence type="ECO:0000256" key="3">
    <source>
        <dbReference type="ARBA" id="ARBA00023274"/>
    </source>
</evidence>
<reference evidence="6" key="1">
    <citation type="submission" date="2022-10" db="EMBL/GenBank/DDBJ databases">
        <title>Novel sulphate-reducing endosymbionts in the free-living metamonad Anaeramoeba.</title>
        <authorList>
            <person name="Jerlstrom-Hultqvist J."/>
            <person name="Cepicka I."/>
            <person name="Gallot-Lavallee L."/>
            <person name="Salas-Leiva D."/>
            <person name="Curtis B.A."/>
            <person name="Zahonova K."/>
            <person name="Pipaliya S."/>
            <person name="Dacks J."/>
            <person name="Roger A.J."/>
        </authorList>
    </citation>
    <scope>NUCLEOTIDE SEQUENCE</scope>
    <source>
        <strain evidence="6">BMAN</strain>
    </source>
</reference>
<keyword evidence="7" id="KW-1185">Reference proteome</keyword>
<dbReference type="Proteomes" id="UP001149090">
    <property type="component" value="Unassembled WGS sequence"/>
</dbReference>
<dbReference type="GO" id="GO:0003723">
    <property type="term" value="F:RNA binding"/>
    <property type="evidence" value="ECO:0007669"/>
    <property type="project" value="TreeGrafter"/>
</dbReference>
<dbReference type="FunFam" id="3.30.1430.10:FF:000001">
    <property type="entry name" value="60S ribosomal protein L3"/>
    <property type="match status" value="1"/>
</dbReference>
<dbReference type="SUPFAM" id="SSF50447">
    <property type="entry name" value="Translation proteins"/>
    <property type="match status" value="1"/>
</dbReference>
<dbReference type="AlphaFoldDB" id="A0A9Q0LRY7"/>
<dbReference type="InterPro" id="IPR019926">
    <property type="entry name" value="Ribosomal_uL3_CS"/>
</dbReference>
<evidence type="ECO:0000313" key="6">
    <source>
        <dbReference type="EMBL" id="KAJ5077434.1"/>
    </source>
</evidence>
<evidence type="ECO:0000256" key="2">
    <source>
        <dbReference type="ARBA" id="ARBA00022980"/>
    </source>
</evidence>
<feature type="compositionally biased region" description="Basic residues" evidence="5">
    <location>
        <begin position="369"/>
        <end position="382"/>
    </location>
</feature>
<dbReference type="InterPro" id="IPR009000">
    <property type="entry name" value="Transl_B-barrel_sf"/>
</dbReference>
<dbReference type="PANTHER" id="PTHR11363:SF5">
    <property type="entry name" value="LARGE RIBOSOMAL SUBUNIT PROTEIN UL3"/>
    <property type="match status" value="1"/>
</dbReference>
<dbReference type="GO" id="GO:0022625">
    <property type="term" value="C:cytosolic large ribosomal subunit"/>
    <property type="evidence" value="ECO:0007669"/>
    <property type="project" value="TreeGrafter"/>
</dbReference>
<dbReference type="FunFam" id="2.40.30.10:FF:000351">
    <property type="entry name" value="Ribosomal protein L3"/>
    <property type="match status" value="1"/>
</dbReference>
<keyword evidence="3 4" id="KW-0687">Ribonucleoprotein</keyword>
<keyword evidence="2 4" id="KW-0689">Ribosomal protein</keyword>
<evidence type="ECO:0000256" key="5">
    <source>
        <dbReference type="SAM" id="MobiDB-lite"/>
    </source>
</evidence>
<comment type="similarity">
    <text evidence="1 4">Belongs to the universal ribosomal protein uL3 family.</text>
</comment>
<dbReference type="InterPro" id="IPR000597">
    <property type="entry name" value="Ribosomal_uL3"/>
</dbReference>
<dbReference type="InterPro" id="IPR044892">
    <property type="entry name" value="Ribosomal_L3_dom_3_arc_sf"/>
</dbReference>
<dbReference type="Gene3D" id="3.30.1430.10">
    <property type="match status" value="1"/>
</dbReference>
<organism evidence="6 7">
    <name type="scientific">Anaeramoeba ignava</name>
    <name type="common">Anaerobic marine amoeba</name>
    <dbReference type="NCBI Taxonomy" id="1746090"/>
    <lineage>
        <taxon>Eukaryota</taxon>
        <taxon>Metamonada</taxon>
        <taxon>Anaeramoebidae</taxon>
        <taxon>Anaeramoeba</taxon>
    </lineage>
</organism>
<dbReference type="PROSITE" id="PS00474">
    <property type="entry name" value="RIBOSOMAL_L3"/>
    <property type="match status" value="1"/>
</dbReference>
<comment type="caution">
    <text evidence="6">The sequence shown here is derived from an EMBL/GenBank/DDBJ whole genome shotgun (WGS) entry which is preliminary data.</text>
</comment>
<dbReference type="GO" id="GO:0003735">
    <property type="term" value="F:structural constituent of ribosome"/>
    <property type="evidence" value="ECO:0007669"/>
    <property type="project" value="InterPro"/>
</dbReference>
<feature type="region of interest" description="Disordered" evidence="5">
    <location>
        <begin position="336"/>
        <end position="382"/>
    </location>
</feature>
<sequence>MGYKAGMTHVVREIERQGSKYHKKDVVQAVTIIETPPMIVVGMVGYYQTPRGLRALTTVWAQHLSDECKRRFYKNWYKSKRKAFTKYSTKYYQKDSTKIQQDLEKMEKHCSVIRVIAHTQISKIGLRQKKAHMMEIQVNGGSIKDKIEFGQGLFEKQFSVDTIFNEGELIDTISVSKGKGFQGVVSRWGVKKLPRKTHRGRRKVACVGAWHPANIRYSVARAGQQGYSHRTTRNHKVLRLGKSCLTKEGKNNGGTEFDLTEKTINPLGGFPHYGLVNEDFVMLKGCFPGTKKRVITLRKTLRMTTRRIATEPPNLKFIDTASKIGKGRFQTIEEKRKFMGVTKKTQKESNETVQKTEPKKETKKQPKKDTKKKPIKKPTQKK</sequence>
<dbReference type="Gene3D" id="4.10.960.10">
    <property type="entry name" value="Ribosomal protein L3, domain 3"/>
    <property type="match status" value="1"/>
</dbReference>
<gene>
    <name evidence="6" type="ORF">M0811_05957</name>
</gene>
<dbReference type="OMA" id="QRTEYNK"/>
<proteinExistence type="inferred from homology"/>
<evidence type="ECO:0000256" key="4">
    <source>
        <dbReference type="RuleBase" id="RU003905"/>
    </source>
</evidence>
<dbReference type="Pfam" id="PF00297">
    <property type="entry name" value="Ribosomal_L3"/>
    <property type="match status" value="1"/>
</dbReference>
<dbReference type="EMBL" id="JAPDFW010000058">
    <property type="protein sequence ID" value="KAJ5077434.1"/>
    <property type="molecule type" value="Genomic_DNA"/>
</dbReference>
<dbReference type="OrthoDB" id="1611972at2759"/>
<dbReference type="Gene3D" id="2.40.30.10">
    <property type="entry name" value="Translation factors"/>
    <property type="match status" value="1"/>
</dbReference>
<dbReference type="PANTHER" id="PTHR11363">
    <property type="entry name" value="60S RIBOSOMAL PROTEIN L3-RELATED"/>
    <property type="match status" value="1"/>
</dbReference>